<proteinExistence type="predicted"/>
<evidence type="ECO:0000313" key="2">
    <source>
        <dbReference type="Proteomes" id="UP000557193"/>
    </source>
</evidence>
<comment type="caution">
    <text evidence="1">The sequence shown here is derived from an EMBL/GenBank/DDBJ whole genome shotgun (WGS) entry which is preliminary data.</text>
</comment>
<protein>
    <submittedName>
        <fullName evidence="1">Uncharacterized protein</fullName>
    </submittedName>
</protein>
<reference evidence="1 2" key="1">
    <citation type="submission" date="2020-08" db="EMBL/GenBank/DDBJ databases">
        <title>Functional genomics of gut bacteria from endangered species of beetles.</title>
        <authorList>
            <person name="Carlos-Shanley C."/>
        </authorList>
    </citation>
    <scope>NUCLEOTIDE SEQUENCE [LARGE SCALE GENOMIC DNA]</scope>
    <source>
        <strain evidence="1 2">S00202</strain>
    </source>
</reference>
<dbReference type="AlphaFoldDB" id="A0A7X0BV86"/>
<name>A0A7X0BV86_9PSED</name>
<sequence length="67" mass="7197">MSRPKSAGDRVIFLHQVRPQQALESLRRVTGLQFFEWPESLAPKGDAGGDVMVAEAGGLACSVEVEA</sequence>
<accession>A0A7X0BV86</accession>
<keyword evidence="2" id="KW-1185">Reference proteome</keyword>
<gene>
    <name evidence="1" type="ORF">HNP49_002269</name>
</gene>
<organism evidence="1 2">
    <name type="scientific">Pseudomonas fluvialis</name>
    <dbReference type="NCBI Taxonomy" id="1793966"/>
    <lineage>
        <taxon>Bacteria</taxon>
        <taxon>Pseudomonadati</taxon>
        <taxon>Pseudomonadota</taxon>
        <taxon>Gammaproteobacteria</taxon>
        <taxon>Pseudomonadales</taxon>
        <taxon>Pseudomonadaceae</taxon>
        <taxon>Pseudomonas</taxon>
    </lineage>
</organism>
<dbReference type="EMBL" id="JACHLL010000003">
    <property type="protein sequence ID" value="MBB6342101.1"/>
    <property type="molecule type" value="Genomic_DNA"/>
</dbReference>
<dbReference type="RefSeq" id="WP_184683323.1">
    <property type="nucleotide sequence ID" value="NZ_JACHLL010000003.1"/>
</dbReference>
<evidence type="ECO:0000313" key="1">
    <source>
        <dbReference type="EMBL" id="MBB6342101.1"/>
    </source>
</evidence>
<dbReference type="Proteomes" id="UP000557193">
    <property type="component" value="Unassembled WGS sequence"/>
</dbReference>